<dbReference type="GO" id="GO:0030288">
    <property type="term" value="C:outer membrane-bounded periplasmic space"/>
    <property type="evidence" value="ECO:0007669"/>
    <property type="project" value="TreeGrafter"/>
</dbReference>
<dbReference type="Gene3D" id="3.40.190.10">
    <property type="entry name" value="Periplasmic binding protein-like II"/>
    <property type="match status" value="2"/>
</dbReference>
<evidence type="ECO:0000256" key="2">
    <source>
        <dbReference type="ARBA" id="ARBA00022448"/>
    </source>
</evidence>
<keyword evidence="2" id="KW-0813">Transport</keyword>
<evidence type="ECO:0000313" key="7">
    <source>
        <dbReference type="EMBL" id="ASM76366.1"/>
    </source>
</evidence>
<dbReference type="RefSeq" id="WP_089415741.1">
    <property type="nucleotide sequence ID" value="NZ_CP022423.1"/>
</dbReference>
<dbReference type="Pfam" id="PF00497">
    <property type="entry name" value="SBP_bac_3"/>
    <property type="match status" value="1"/>
</dbReference>
<dbReference type="OrthoDB" id="7240770at2"/>
<dbReference type="AlphaFoldDB" id="A0A221KBH5"/>
<keyword evidence="8" id="KW-1185">Reference proteome</keyword>
<feature type="signal peptide" evidence="4">
    <location>
        <begin position="1"/>
        <end position="24"/>
    </location>
</feature>
<feature type="domain" description="Ionotropic glutamate receptor C-terminal" evidence="6">
    <location>
        <begin position="41"/>
        <end position="267"/>
    </location>
</feature>
<dbReference type="GO" id="GO:0016020">
    <property type="term" value="C:membrane"/>
    <property type="evidence" value="ECO:0007669"/>
    <property type="project" value="InterPro"/>
</dbReference>
<dbReference type="SMART" id="SM00079">
    <property type="entry name" value="PBPe"/>
    <property type="match status" value="1"/>
</dbReference>
<reference evidence="7 8" key="1">
    <citation type="submission" date="2017-07" db="EMBL/GenBank/DDBJ databases">
        <title>Complete Genome Sequence of the cosmetic ferment Vitreoscilla filiformis (ATCC15551).</title>
        <authorList>
            <person name="Contreras S."/>
            <person name="Sagory-Zalkind P."/>
            <person name="Blanquart H."/>
            <person name="Iltis A."/>
            <person name="Morand S.C."/>
        </authorList>
    </citation>
    <scope>NUCLEOTIDE SEQUENCE [LARGE SCALE GENOMIC DNA]</scope>
    <source>
        <strain evidence="7 8">ATCC 15551</strain>
    </source>
</reference>
<protein>
    <submittedName>
        <fullName evidence="7">Amino acid ABC transporter substrate-binding protein</fullName>
    </submittedName>
</protein>
<dbReference type="InterPro" id="IPR001320">
    <property type="entry name" value="Iontro_rcpt_C"/>
</dbReference>
<evidence type="ECO:0000256" key="3">
    <source>
        <dbReference type="ARBA" id="ARBA00022729"/>
    </source>
</evidence>
<comment type="similarity">
    <text evidence="1">Belongs to the bacterial solute-binding protein 3 family.</text>
</comment>
<evidence type="ECO:0000259" key="5">
    <source>
        <dbReference type="SMART" id="SM00062"/>
    </source>
</evidence>
<evidence type="ECO:0000256" key="1">
    <source>
        <dbReference type="ARBA" id="ARBA00010333"/>
    </source>
</evidence>
<dbReference type="KEGG" id="vff:VITFI_CDS0587"/>
<dbReference type="GO" id="GO:0006865">
    <property type="term" value="P:amino acid transport"/>
    <property type="evidence" value="ECO:0007669"/>
    <property type="project" value="TreeGrafter"/>
</dbReference>
<dbReference type="EMBL" id="CP022423">
    <property type="protein sequence ID" value="ASM76366.1"/>
    <property type="molecule type" value="Genomic_DNA"/>
</dbReference>
<evidence type="ECO:0000259" key="6">
    <source>
        <dbReference type="SMART" id="SM00079"/>
    </source>
</evidence>
<sequence>MNKCALFAAFAGSLFWALATPAQAGPVTEKLLKGEALILAHREASLPFSFVDESKQPVGYAVDLCMKVAEIVRQQLGLKQLPVRYKLVNSTTRIETIRSHQADLECGSTTNTPERRQLVAFTVPHYIASARILVRADSTAQDMFDFSGKRLVGTRNTTGLARAKQANQQQALRINILEVVDDPKGVEMVEKKEADGFIMDDIVLQALLATRPDPSQLKVVGKPLTVEPLAIMLPKDDPEFKKLVDEAMKQLIRTREAHALYHQWFTQPKLPGHVSLAWPMPAMLREFWKHPSDMVPF</sequence>
<accession>A0A221KBH5</accession>
<organism evidence="7 8">
    <name type="scientific">Vitreoscilla filiformis</name>
    <dbReference type="NCBI Taxonomy" id="63"/>
    <lineage>
        <taxon>Bacteria</taxon>
        <taxon>Pseudomonadati</taxon>
        <taxon>Pseudomonadota</taxon>
        <taxon>Betaproteobacteria</taxon>
        <taxon>Neisseriales</taxon>
        <taxon>Neisseriaceae</taxon>
        <taxon>Vitreoscilla</taxon>
    </lineage>
</organism>
<name>A0A221KBH5_VITFI</name>
<dbReference type="GO" id="GO:0005576">
    <property type="term" value="C:extracellular region"/>
    <property type="evidence" value="ECO:0007669"/>
    <property type="project" value="TreeGrafter"/>
</dbReference>
<evidence type="ECO:0000256" key="4">
    <source>
        <dbReference type="SAM" id="SignalP"/>
    </source>
</evidence>
<dbReference type="SMART" id="SM00062">
    <property type="entry name" value="PBPb"/>
    <property type="match status" value="1"/>
</dbReference>
<proteinExistence type="inferred from homology"/>
<dbReference type="InterPro" id="IPR051455">
    <property type="entry name" value="Bact_solute-bind_prot3"/>
</dbReference>
<gene>
    <name evidence="7" type="ORF">VITFI_CDS0587</name>
</gene>
<feature type="chain" id="PRO_5012533181" evidence="4">
    <location>
        <begin position="25"/>
        <end position="297"/>
    </location>
</feature>
<keyword evidence="3 4" id="KW-0732">Signal</keyword>
<dbReference type="PANTHER" id="PTHR30085:SF2">
    <property type="entry name" value="GLUTAMATE_ASPARTATE IMPORT SOLUTE-BINDING PROTEIN"/>
    <property type="match status" value="1"/>
</dbReference>
<dbReference type="Proteomes" id="UP000199729">
    <property type="component" value="Chromosome"/>
</dbReference>
<feature type="domain" description="Solute-binding protein family 3/N-terminal" evidence="5">
    <location>
        <begin position="36"/>
        <end position="268"/>
    </location>
</feature>
<dbReference type="GO" id="GO:0015276">
    <property type="term" value="F:ligand-gated monoatomic ion channel activity"/>
    <property type="evidence" value="ECO:0007669"/>
    <property type="project" value="InterPro"/>
</dbReference>
<dbReference type="InterPro" id="IPR001638">
    <property type="entry name" value="Solute-binding_3/MltF_N"/>
</dbReference>
<dbReference type="PANTHER" id="PTHR30085">
    <property type="entry name" value="AMINO ACID ABC TRANSPORTER PERMEASE"/>
    <property type="match status" value="1"/>
</dbReference>
<dbReference type="SUPFAM" id="SSF53850">
    <property type="entry name" value="Periplasmic binding protein-like II"/>
    <property type="match status" value="1"/>
</dbReference>
<dbReference type="CDD" id="cd13688">
    <property type="entry name" value="PBP2_GltI_DEBP"/>
    <property type="match status" value="1"/>
</dbReference>
<evidence type="ECO:0000313" key="8">
    <source>
        <dbReference type="Proteomes" id="UP000199729"/>
    </source>
</evidence>